<dbReference type="Proteomes" id="UP000288716">
    <property type="component" value="Unassembled WGS sequence"/>
</dbReference>
<dbReference type="InterPro" id="IPR012883">
    <property type="entry name" value="ERp29_N"/>
</dbReference>
<keyword evidence="4" id="KW-1185">Reference proteome</keyword>
<dbReference type="AlphaFoldDB" id="A0A443RWT2"/>
<dbReference type="Gene3D" id="3.40.30.10">
    <property type="entry name" value="Glutaredoxin"/>
    <property type="match status" value="1"/>
</dbReference>
<evidence type="ECO:0000256" key="1">
    <source>
        <dbReference type="ARBA" id="ARBA00022824"/>
    </source>
</evidence>
<dbReference type="GO" id="GO:0009306">
    <property type="term" value="P:protein secretion"/>
    <property type="evidence" value="ECO:0007669"/>
    <property type="project" value="InterPro"/>
</dbReference>
<dbReference type="InterPro" id="IPR016855">
    <property type="entry name" value="ERp29"/>
</dbReference>
<feature type="domain" description="ERp29 N-terminal" evidence="2">
    <location>
        <begin position="2"/>
        <end position="100"/>
    </location>
</feature>
<dbReference type="PANTHER" id="PTHR12211:SF0">
    <property type="entry name" value="ENDOPLASMIC RETICULUM RESIDENT PROTEIN 29"/>
    <property type="match status" value="1"/>
</dbReference>
<dbReference type="GO" id="GO:0005788">
    <property type="term" value="C:endoplasmic reticulum lumen"/>
    <property type="evidence" value="ECO:0007669"/>
    <property type="project" value="InterPro"/>
</dbReference>
<dbReference type="STRING" id="299467.A0A443RWT2"/>
<evidence type="ECO:0000313" key="4">
    <source>
        <dbReference type="Proteomes" id="UP000288716"/>
    </source>
</evidence>
<accession>A0A443RWT2</accession>
<dbReference type="PANTHER" id="PTHR12211">
    <property type="entry name" value="ENDOPLASMIC RETICULUM PROTEIN ERP29"/>
    <property type="match status" value="1"/>
</dbReference>
<reference evidence="3 4" key="1">
    <citation type="journal article" date="2018" name="Gigascience">
        <title>Genomes of trombidid mites reveal novel predicted allergens and laterally-transferred genes associated with secondary metabolism.</title>
        <authorList>
            <person name="Dong X."/>
            <person name="Chaisiri K."/>
            <person name="Xia D."/>
            <person name="Armstrong S.D."/>
            <person name="Fang Y."/>
            <person name="Donnelly M.J."/>
            <person name="Kadowaki T."/>
            <person name="McGarry J.W."/>
            <person name="Darby A.C."/>
            <person name="Makepeace B.L."/>
        </authorList>
    </citation>
    <scope>NUCLEOTIDE SEQUENCE [LARGE SCALE GENOMIC DNA]</scope>
    <source>
        <strain evidence="3">UoL-UT</strain>
    </source>
</reference>
<dbReference type="Pfam" id="PF07912">
    <property type="entry name" value="ERp29_N"/>
    <property type="match status" value="1"/>
</dbReference>
<evidence type="ECO:0000313" key="3">
    <source>
        <dbReference type="EMBL" id="RWS19588.1"/>
    </source>
</evidence>
<protein>
    <submittedName>
        <fullName evidence="3">Endoplasmic reticulum resident protein 29-like protein</fullName>
    </submittedName>
</protein>
<keyword evidence="1" id="KW-0256">Endoplasmic reticulum</keyword>
<sequence length="100" mass="11407">VLSRVPVTLVKFDIQFPYANNEDEYAQVADSLKNKENLLVAEVGVQDYADYENQDLAGRYSLNRGDFPVVKLYTHDNLKSPATFPTNEKFTASNIMRFVK</sequence>
<evidence type="ECO:0000259" key="2">
    <source>
        <dbReference type="Pfam" id="PF07912"/>
    </source>
</evidence>
<dbReference type="OrthoDB" id="417262at2759"/>
<feature type="non-terminal residue" evidence="3">
    <location>
        <position position="1"/>
    </location>
</feature>
<organism evidence="3 4">
    <name type="scientific">Leptotrombidium deliense</name>
    <dbReference type="NCBI Taxonomy" id="299467"/>
    <lineage>
        <taxon>Eukaryota</taxon>
        <taxon>Metazoa</taxon>
        <taxon>Ecdysozoa</taxon>
        <taxon>Arthropoda</taxon>
        <taxon>Chelicerata</taxon>
        <taxon>Arachnida</taxon>
        <taxon>Acari</taxon>
        <taxon>Acariformes</taxon>
        <taxon>Trombidiformes</taxon>
        <taxon>Prostigmata</taxon>
        <taxon>Anystina</taxon>
        <taxon>Parasitengona</taxon>
        <taxon>Trombiculoidea</taxon>
        <taxon>Trombiculidae</taxon>
        <taxon>Leptotrombidium</taxon>
    </lineage>
</organism>
<gene>
    <name evidence="3" type="ORF">B4U80_12263</name>
</gene>
<comment type="caution">
    <text evidence="3">The sequence shown here is derived from an EMBL/GenBank/DDBJ whole genome shotgun (WGS) entry which is preliminary data.</text>
</comment>
<dbReference type="InterPro" id="IPR036249">
    <property type="entry name" value="Thioredoxin-like_sf"/>
</dbReference>
<name>A0A443RWT2_9ACAR</name>
<dbReference type="SUPFAM" id="SSF52833">
    <property type="entry name" value="Thioredoxin-like"/>
    <property type="match status" value="1"/>
</dbReference>
<proteinExistence type="predicted"/>
<dbReference type="VEuPathDB" id="VectorBase:LDEU012452"/>
<dbReference type="EMBL" id="NCKV01024647">
    <property type="protein sequence ID" value="RWS19588.1"/>
    <property type="molecule type" value="Genomic_DNA"/>
</dbReference>